<comment type="function">
    <text evidence="5">Has immunoglobulin-binding and hemagglutination properties, and can bind to mannose. Essential for virulence. May be involved in LPS biosynthesis or polysaccharide transport.</text>
</comment>
<evidence type="ECO:0000256" key="3">
    <source>
        <dbReference type="ARBA" id="ARBA00022475"/>
    </source>
</evidence>
<reference evidence="9" key="1">
    <citation type="submission" date="2018-05" db="EMBL/GenBank/DDBJ databases">
        <authorList>
            <person name="Li X."/>
        </authorList>
    </citation>
    <scope>NUCLEOTIDE SEQUENCE [LARGE SCALE GENOMIC DNA]</scope>
    <source>
        <strain evidence="9">LX32</strain>
    </source>
</reference>
<dbReference type="Proteomes" id="UP000249254">
    <property type="component" value="Unassembled WGS sequence"/>
</dbReference>
<accession>A0A328AGZ1</accession>
<evidence type="ECO:0000256" key="2">
    <source>
        <dbReference type="ARBA" id="ARBA00020552"/>
    </source>
</evidence>
<feature type="signal peptide" evidence="7">
    <location>
        <begin position="1"/>
        <end position="19"/>
    </location>
</feature>
<feature type="chain" id="PRO_5016315412" description="Lectin-like protein BA14k" evidence="7">
    <location>
        <begin position="20"/>
        <end position="151"/>
    </location>
</feature>
<keyword evidence="7" id="KW-0732">Signal</keyword>
<evidence type="ECO:0000256" key="1">
    <source>
        <dbReference type="ARBA" id="ARBA00010270"/>
    </source>
</evidence>
<evidence type="ECO:0000256" key="5">
    <source>
        <dbReference type="ARBA" id="ARBA00025321"/>
    </source>
</evidence>
<dbReference type="Pfam" id="PF07886">
    <property type="entry name" value="BA14K"/>
    <property type="match status" value="1"/>
</dbReference>
<dbReference type="EMBL" id="QFYQ01000001">
    <property type="protein sequence ID" value="RAK53376.1"/>
    <property type="molecule type" value="Genomic_DNA"/>
</dbReference>
<organism evidence="8 9">
    <name type="scientific">Phenylobacterium soli</name>
    <dbReference type="NCBI Taxonomy" id="2170551"/>
    <lineage>
        <taxon>Bacteria</taxon>
        <taxon>Pseudomonadati</taxon>
        <taxon>Pseudomonadota</taxon>
        <taxon>Alphaproteobacteria</taxon>
        <taxon>Caulobacterales</taxon>
        <taxon>Caulobacteraceae</taxon>
        <taxon>Phenylobacterium</taxon>
    </lineage>
</organism>
<name>A0A328AGZ1_9CAUL</name>
<evidence type="ECO:0000256" key="4">
    <source>
        <dbReference type="ARBA" id="ARBA00022734"/>
    </source>
</evidence>
<comment type="similarity">
    <text evidence="1">Belongs to the BA14k family.</text>
</comment>
<dbReference type="AlphaFoldDB" id="A0A328AGZ1"/>
<evidence type="ECO:0000256" key="6">
    <source>
        <dbReference type="SAM" id="MobiDB-lite"/>
    </source>
</evidence>
<feature type="compositionally biased region" description="Pro residues" evidence="6">
    <location>
        <begin position="22"/>
        <end position="41"/>
    </location>
</feature>
<gene>
    <name evidence="8" type="ORF">DJ017_01950</name>
</gene>
<evidence type="ECO:0000256" key="7">
    <source>
        <dbReference type="SAM" id="SignalP"/>
    </source>
</evidence>
<keyword evidence="4" id="KW-0430">Lectin</keyword>
<keyword evidence="3" id="KW-0472">Membrane</keyword>
<evidence type="ECO:0000313" key="8">
    <source>
        <dbReference type="EMBL" id="RAK53376.1"/>
    </source>
</evidence>
<evidence type="ECO:0000313" key="9">
    <source>
        <dbReference type="Proteomes" id="UP000249254"/>
    </source>
</evidence>
<keyword evidence="3" id="KW-1003">Cell membrane</keyword>
<dbReference type="InterPro" id="IPR012413">
    <property type="entry name" value="BA14K"/>
</dbReference>
<protein>
    <recommendedName>
        <fullName evidence="2">Lectin-like protein BA14k</fullName>
    </recommendedName>
</protein>
<proteinExistence type="inferred from homology"/>
<keyword evidence="9" id="KW-1185">Reference proteome</keyword>
<feature type="region of interest" description="Disordered" evidence="6">
    <location>
        <begin position="20"/>
        <end position="45"/>
    </location>
</feature>
<comment type="caution">
    <text evidence="8">The sequence shown here is derived from an EMBL/GenBank/DDBJ whole genome shotgun (WGS) entry which is preliminary data.</text>
</comment>
<dbReference type="GO" id="GO:0030246">
    <property type="term" value="F:carbohydrate binding"/>
    <property type="evidence" value="ECO:0007669"/>
    <property type="project" value="UniProtKB-KW"/>
</dbReference>
<sequence length="151" mass="16947">MSLVLATVASLIAADLAAAQPGYPPPPPPGGHVGRPPPPAPYQANPQRYYYNGRWVGPDEWGRRSYERERWARNYERRHRDRDRDHDDSSALIAGIVGFALGAAIVGSMEQADHARTAGGDWDSYCARKYRSYDRRSRTYLGGDGLRHYCQ</sequence>